<dbReference type="eggNOG" id="COG1215">
    <property type="taxonomic scope" value="Bacteria"/>
</dbReference>
<evidence type="ECO:0000256" key="1">
    <source>
        <dbReference type="ARBA" id="ARBA00006739"/>
    </source>
</evidence>
<evidence type="ECO:0000256" key="2">
    <source>
        <dbReference type="ARBA" id="ARBA00022676"/>
    </source>
</evidence>
<protein>
    <submittedName>
        <fullName evidence="5">Glycosyltransferase, group 2 family protein</fullName>
        <ecNumber evidence="5">2.4.-.-</ecNumber>
    </submittedName>
</protein>
<dbReference type="RefSeq" id="WP_004333863.1">
    <property type="nucleotide sequence ID" value="NZ_ACNN01000020.1"/>
</dbReference>
<dbReference type="SUPFAM" id="SSF53448">
    <property type="entry name" value="Nucleotide-diphospho-sugar transferases"/>
    <property type="match status" value="1"/>
</dbReference>
<dbReference type="InterPro" id="IPR029044">
    <property type="entry name" value="Nucleotide-diphossugar_trans"/>
</dbReference>
<accession>C3JAY7</accession>
<dbReference type="EMBL" id="ACNN01000020">
    <property type="protein sequence ID" value="EEN82859.1"/>
    <property type="molecule type" value="Genomic_DNA"/>
</dbReference>
<feature type="domain" description="Glycosyltransferase 2-like" evidence="4">
    <location>
        <begin position="7"/>
        <end position="169"/>
    </location>
</feature>
<sequence>MEFSVLLSTYYKEHPQFFTAALDSVFSQTLPAPEVVLVCDGPLTPELDALIEGYQAQHPEVLKVVRLEKNGGLGNALNEGMKNCSYDIVVRMDTDDIAFPTRFERQITFLHEHPEVDLLSSSIDEFVDSPSEVISRRTLPEKHEEIVRFARYRCPVNHPAVAFRKAAILKAGGYMHFPLFEDYYLWARVILQGGRLHSLPESLLYFRMNHATLGRRRGWYYIRRDICLQKTFYKIGFINKWEYVRNLLLRIPPRLVPGPWLYHIYKRFLRKRINN</sequence>
<dbReference type="EC" id="2.4.-.-" evidence="5"/>
<reference evidence="5 6" key="1">
    <citation type="submission" date="2009-04" db="EMBL/GenBank/DDBJ databases">
        <authorList>
            <person name="Sebastian Y."/>
            <person name="Madupu R."/>
            <person name="Durkin A.S."/>
            <person name="Torralba M."/>
            <person name="Methe B."/>
            <person name="Sutton G.G."/>
            <person name="Strausberg R.L."/>
            <person name="Nelson K.E."/>
        </authorList>
    </citation>
    <scope>NUCLEOTIDE SEQUENCE [LARGE SCALE GENOMIC DNA]</scope>
    <source>
        <strain evidence="6">ATCC 35406 / BCRC 14492 / JCM 8526 / NCTC 13058 / HG 370</strain>
    </source>
</reference>
<dbReference type="PANTHER" id="PTHR43685:SF5">
    <property type="entry name" value="GLYCOSYLTRANSFERASE EPSE-RELATED"/>
    <property type="match status" value="1"/>
</dbReference>
<dbReference type="Pfam" id="PF00535">
    <property type="entry name" value="Glycos_transf_2"/>
    <property type="match status" value="1"/>
</dbReference>
<dbReference type="GO" id="GO:0016757">
    <property type="term" value="F:glycosyltransferase activity"/>
    <property type="evidence" value="ECO:0007669"/>
    <property type="project" value="UniProtKB-KW"/>
</dbReference>
<evidence type="ECO:0000313" key="6">
    <source>
        <dbReference type="Proteomes" id="UP000004295"/>
    </source>
</evidence>
<dbReference type="AlphaFoldDB" id="C3JAY7"/>
<comment type="caution">
    <text evidence="5">The sequence shown here is derived from an EMBL/GenBank/DDBJ whole genome shotgun (WGS) entry which is preliminary data.</text>
</comment>
<gene>
    <name evidence="5" type="ORF">POREN0001_0379</name>
</gene>
<dbReference type="PANTHER" id="PTHR43685">
    <property type="entry name" value="GLYCOSYLTRANSFERASE"/>
    <property type="match status" value="1"/>
</dbReference>
<name>C3JAY7_POREA</name>
<dbReference type="InterPro" id="IPR050834">
    <property type="entry name" value="Glycosyltransf_2"/>
</dbReference>
<dbReference type="STRING" id="553175.POREN0001_0379"/>
<proteinExistence type="inferred from homology"/>
<dbReference type="Gene3D" id="3.90.550.10">
    <property type="entry name" value="Spore Coat Polysaccharide Biosynthesis Protein SpsA, Chain A"/>
    <property type="match status" value="1"/>
</dbReference>
<keyword evidence="3 5" id="KW-0808">Transferase</keyword>
<dbReference type="InterPro" id="IPR001173">
    <property type="entry name" value="Glyco_trans_2-like"/>
</dbReference>
<keyword evidence="6" id="KW-1185">Reference proteome</keyword>
<dbReference type="Proteomes" id="UP000004295">
    <property type="component" value="Unassembled WGS sequence"/>
</dbReference>
<evidence type="ECO:0000256" key="3">
    <source>
        <dbReference type="ARBA" id="ARBA00022679"/>
    </source>
</evidence>
<comment type="similarity">
    <text evidence="1">Belongs to the glycosyltransferase 2 family.</text>
</comment>
<dbReference type="GeneID" id="93365360"/>
<evidence type="ECO:0000259" key="4">
    <source>
        <dbReference type="Pfam" id="PF00535"/>
    </source>
</evidence>
<keyword evidence="2 5" id="KW-0328">Glycosyltransferase</keyword>
<evidence type="ECO:0000313" key="5">
    <source>
        <dbReference type="EMBL" id="EEN82859.1"/>
    </source>
</evidence>
<organism evidence="5 6">
    <name type="scientific">Porphyromonas endodontalis (strain ATCC 35406 / DSM 24491 / JCM 8526 / CCUG 16442 / BCRC 14492 / NCTC 13058 / HG 370)</name>
    <name type="common">Bacteroides endodontalis</name>
    <dbReference type="NCBI Taxonomy" id="553175"/>
    <lineage>
        <taxon>Bacteria</taxon>
        <taxon>Pseudomonadati</taxon>
        <taxon>Bacteroidota</taxon>
        <taxon>Bacteroidia</taxon>
        <taxon>Bacteroidales</taxon>
        <taxon>Porphyromonadaceae</taxon>
        <taxon>Porphyromonas</taxon>
    </lineage>
</organism>